<dbReference type="GO" id="GO:0009306">
    <property type="term" value="P:protein secretion"/>
    <property type="evidence" value="ECO:0007669"/>
    <property type="project" value="InterPro"/>
</dbReference>
<keyword evidence="8" id="KW-0969">Cilium</keyword>
<evidence type="ECO:0000256" key="3">
    <source>
        <dbReference type="ARBA" id="ARBA00022475"/>
    </source>
</evidence>
<evidence type="ECO:0000256" key="6">
    <source>
        <dbReference type="ARBA" id="ARBA00023136"/>
    </source>
</evidence>
<dbReference type="RefSeq" id="WP_331283312.1">
    <property type="nucleotide sequence ID" value="NZ_JAMZFT010000002.1"/>
</dbReference>
<dbReference type="AlphaFoldDB" id="A0A9J6P9X6"/>
<evidence type="ECO:0000256" key="4">
    <source>
        <dbReference type="ARBA" id="ARBA00022692"/>
    </source>
</evidence>
<feature type="transmembrane region" description="Helical" evidence="7">
    <location>
        <begin position="48"/>
        <end position="70"/>
    </location>
</feature>
<dbReference type="InterPro" id="IPR042193">
    <property type="entry name" value="FHIPEP_3"/>
</dbReference>
<evidence type="ECO:0000313" key="9">
    <source>
        <dbReference type="Proteomes" id="UP001055804"/>
    </source>
</evidence>
<feature type="transmembrane region" description="Helical" evidence="7">
    <location>
        <begin position="82"/>
        <end position="102"/>
    </location>
</feature>
<keyword evidence="4 7" id="KW-0812">Transmembrane</keyword>
<organism evidence="8 9">
    <name type="scientific">Futiania mangrovi</name>
    <dbReference type="NCBI Taxonomy" id="2959716"/>
    <lineage>
        <taxon>Bacteria</taxon>
        <taxon>Pseudomonadati</taxon>
        <taxon>Pseudomonadota</taxon>
        <taxon>Alphaproteobacteria</taxon>
        <taxon>Futianiales</taxon>
        <taxon>Futianiaceae</taxon>
        <taxon>Futiania</taxon>
    </lineage>
</organism>
<dbReference type="InterPro" id="IPR001712">
    <property type="entry name" value="T3SS_FHIPEP"/>
</dbReference>
<dbReference type="Gene3D" id="3.40.50.12790">
    <property type="entry name" value="FHIPEP family, domain 4"/>
    <property type="match status" value="1"/>
</dbReference>
<feature type="transmembrane region" description="Helical" evidence="7">
    <location>
        <begin position="256"/>
        <end position="278"/>
    </location>
</feature>
<dbReference type="EMBL" id="JAMZFT010000002">
    <property type="protein sequence ID" value="MCP1336812.1"/>
    <property type="molecule type" value="Genomic_DNA"/>
</dbReference>
<dbReference type="GO" id="GO:0005886">
    <property type="term" value="C:plasma membrane"/>
    <property type="evidence" value="ECO:0007669"/>
    <property type="project" value="UniProtKB-SubCell"/>
</dbReference>
<feature type="transmembrane region" description="Helical" evidence="7">
    <location>
        <begin position="290"/>
        <end position="309"/>
    </location>
</feature>
<dbReference type="Gene3D" id="3.40.30.60">
    <property type="entry name" value="FHIPEP family, domain 1"/>
    <property type="match status" value="1"/>
</dbReference>
<dbReference type="PANTHER" id="PTHR30161:SF1">
    <property type="entry name" value="FLAGELLAR BIOSYNTHESIS PROTEIN FLHA-RELATED"/>
    <property type="match status" value="1"/>
</dbReference>
<keyword evidence="8" id="KW-0282">Flagellum</keyword>
<keyword evidence="8" id="KW-0966">Cell projection</keyword>
<feature type="transmembrane region" description="Helical" evidence="7">
    <location>
        <begin position="215"/>
        <end position="236"/>
    </location>
</feature>
<gene>
    <name evidence="8" type="ORF">NJQ99_10365</name>
</gene>
<dbReference type="PANTHER" id="PTHR30161">
    <property type="entry name" value="FLAGELLAR EXPORT PROTEIN, MEMBRANE FLHA SUBUNIT-RELATED"/>
    <property type="match status" value="1"/>
</dbReference>
<evidence type="ECO:0000256" key="5">
    <source>
        <dbReference type="ARBA" id="ARBA00022989"/>
    </source>
</evidence>
<reference evidence="8" key="1">
    <citation type="submission" date="2022-06" db="EMBL/GenBank/DDBJ databases">
        <title>Isolation and Genomics of Futiania mangrovii gen. nov., sp. nov., a Rare and Metabolically-versatile member in the Class Alphaproteobacteria.</title>
        <authorList>
            <person name="Liu L."/>
            <person name="Huang W.-C."/>
            <person name="Pan J."/>
            <person name="Li J."/>
            <person name="Huang Y."/>
            <person name="Du H."/>
            <person name="Liu Y."/>
            <person name="Li M."/>
        </authorList>
    </citation>
    <scope>NUCLEOTIDE SEQUENCE</scope>
    <source>
        <strain evidence="8">FT118</strain>
    </source>
</reference>
<evidence type="ECO:0000256" key="1">
    <source>
        <dbReference type="ARBA" id="ARBA00004651"/>
    </source>
</evidence>
<protein>
    <submittedName>
        <fullName evidence="8">Flagellar biosynthesis protein FlhA</fullName>
    </submittedName>
</protein>
<dbReference type="InterPro" id="IPR042194">
    <property type="entry name" value="FHIPEP_1"/>
</dbReference>
<keyword evidence="9" id="KW-1185">Reference proteome</keyword>
<dbReference type="PIRSF" id="PIRSF005419">
    <property type="entry name" value="FlhA"/>
    <property type="match status" value="1"/>
</dbReference>
<dbReference type="GO" id="GO:0044780">
    <property type="term" value="P:bacterial-type flagellum assembly"/>
    <property type="evidence" value="ECO:0007669"/>
    <property type="project" value="TreeGrafter"/>
</dbReference>
<feature type="transmembrane region" description="Helical" evidence="7">
    <location>
        <begin position="21"/>
        <end position="42"/>
    </location>
</feature>
<comment type="subcellular location">
    <subcellularLocation>
        <location evidence="1">Cell membrane</location>
        <topology evidence="1">Multi-pass membrane protein</topology>
    </subcellularLocation>
</comment>
<comment type="similarity">
    <text evidence="2">Belongs to the FHIPEP (flagella/HR/invasion proteins export pore) family.</text>
</comment>
<accession>A0A9J6P9X6</accession>
<evidence type="ECO:0000256" key="2">
    <source>
        <dbReference type="ARBA" id="ARBA00008835"/>
    </source>
</evidence>
<feature type="transmembrane region" description="Helical" evidence="7">
    <location>
        <begin position="122"/>
        <end position="145"/>
    </location>
</feature>
<sequence>MTTPAAPAAGKAGFRIDPARALANPTVMVALALMTVITMMILPMPAFVLDMGLAISFALAILIFTITLFIERPLDFSSFPTILLGSLMLRLSLNVSSTKLIIGEGHKGTHAAGQVIEGFAMFVMGGSLFLGLVVFGVLLIVNFIVITKGAGRMAEVGARFALDGMPGRQLAIDADVASGAITHEEARERRKLEQEETTFFGSLDGASKFVKGDAIAGLLITLLNLVMGMAMGIAMHGLSFSKALETYAILTVGDGLVSQIPAVIVSVGAGLLLAKGGVTGATDKAIVAQMRAHPAALGTVAGLLAMFALVPGMPFVPFMAGAALLGGLAWVSAKRQHNLAQPQSTEPAPKAPEATLGDRMEVDDLHMEFAPDLVPVAMDEATGLFQRIGNIRRHLALEFGFVMPEVRLTDSPALAPGHYRILVQGVPVAQGVVRTDRVLLIKRGDEPLAIHGEDAAEPVYGAPARWIAEEDRAEAMALGLPVAAPNEVLATHLLETVKGCMGDLVTRAGLNRIVEAFFDLTDAARADAHKKLFDEFVPEPVSRDVLQAVLRLLLEERVSVRNLGLIIEAVAEALPHTREIDALAEHVRRRLSTQITAKLATPEGRIELLQLDPAWEDIFAAHETLQKDGRPGDVALPPDAINRLAASVGRKLGELSHPGAQPAIVTHAHRRRLVRTLLDAKGLSTPVLAFDEIGRRIKPVLVGTVPAA</sequence>
<keyword evidence="3" id="KW-1003">Cell membrane</keyword>
<dbReference type="InterPro" id="IPR042196">
    <property type="entry name" value="FHIPEP_4"/>
</dbReference>
<keyword evidence="5 7" id="KW-1133">Transmembrane helix</keyword>
<name>A0A9J6P9X6_9PROT</name>
<evidence type="ECO:0000256" key="7">
    <source>
        <dbReference type="SAM" id="Phobius"/>
    </source>
</evidence>
<dbReference type="Pfam" id="PF00771">
    <property type="entry name" value="FHIPEP"/>
    <property type="match status" value="1"/>
</dbReference>
<dbReference type="Gene3D" id="1.10.8.540">
    <property type="entry name" value="FHIPEP family, domain 3"/>
    <property type="match status" value="1"/>
</dbReference>
<keyword evidence="6 7" id="KW-0472">Membrane</keyword>
<evidence type="ECO:0000313" key="8">
    <source>
        <dbReference type="EMBL" id="MCP1336812.1"/>
    </source>
</evidence>
<dbReference type="PRINTS" id="PR00949">
    <property type="entry name" value="TYPE3IMAPROT"/>
</dbReference>
<comment type="caution">
    <text evidence="8">The sequence shown here is derived from an EMBL/GenBank/DDBJ whole genome shotgun (WGS) entry which is preliminary data.</text>
</comment>
<dbReference type="Proteomes" id="UP001055804">
    <property type="component" value="Unassembled WGS sequence"/>
</dbReference>
<proteinExistence type="inferred from homology"/>